<sequence>MQRWLALQGRQATTWPPVRGWPVVAKAPCKGVAGCGQGQPARGGARPLLDRRDSRSRVVGCSSTPARGSNRPQEGSLRAEALLAWAVARRSDRQQGQHLWRCRLREQRRPRGRRPLGRVAAGWQGSYSLCRDDNDTVRIRMEKMKKVKRPPL</sequence>
<reference evidence="2 3" key="1">
    <citation type="journal article" date="2014" name="Agronomy (Basel)">
        <title>A Draft Genome Sequence for Ensete ventricosum, the Drought-Tolerant Tree Against Hunger.</title>
        <authorList>
            <person name="Harrison J."/>
            <person name="Moore K.A."/>
            <person name="Paszkiewicz K."/>
            <person name="Jones T."/>
            <person name="Grant M."/>
            <person name="Ambacheew D."/>
            <person name="Muzemil S."/>
            <person name="Studholme D.J."/>
        </authorList>
    </citation>
    <scope>NUCLEOTIDE SEQUENCE [LARGE SCALE GENOMIC DNA]</scope>
</reference>
<comment type="caution">
    <text evidence="2">The sequence shown here is derived from an EMBL/GenBank/DDBJ whole genome shotgun (WGS) entry which is preliminary data.</text>
</comment>
<organism evidence="2 3">
    <name type="scientific">Ensete ventricosum</name>
    <name type="common">Abyssinian banana</name>
    <name type="synonym">Musa ensete</name>
    <dbReference type="NCBI Taxonomy" id="4639"/>
    <lineage>
        <taxon>Eukaryota</taxon>
        <taxon>Viridiplantae</taxon>
        <taxon>Streptophyta</taxon>
        <taxon>Embryophyta</taxon>
        <taxon>Tracheophyta</taxon>
        <taxon>Spermatophyta</taxon>
        <taxon>Magnoliopsida</taxon>
        <taxon>Liliopsida</taxon>
        <taxon>Zingiberales</taxon>
        <taxon>Musaceae</taxon>
        <taxon>Ensete</taxon>
    </lineage>
</organism>
<evidence type="ECO:0000313" key="2">
    <source>
        <dbReference type="EMBL" id="RRT77912.1"/>
    </source>
</evidence>
<dbReference type="Proteomes" id="UP000287651">
    <property type="component" value="Unassembled WGS sequence"/>
</dbReference>
<dbReference type="AlphaFoldDB" id="A0A427ANW0"/>
<feature type="compositionally biased region" description="Polar residues" evidence="1">
    <location>
        <begin position="61"/>
        <end position="73"/>
    </location>
</feature>
<dbReference type="EMBL" id="AMZH03001805">
    <property type="protein sequence ID" value="RRT77912.1"/>
    <property type="molecule type" value="Genomic_DNA"/>
</dbReference>
<feature type="region of interest" description="Disordered" evidence="1">
    <location>
        <begin position="35"/>
        <end position="75"/>
    </location>
</feature>
<name>A0A427ANW0_ENSVE</name>
<gene>
    <name evidence="2" type="ORF">B296_00004446</name>
</gene>
<protein>
    <submittedName>
        <fullName evidence="2">Uncharacterized protein</fullName>
    </submittedName>
</protein>
<accession>A0A427ANW0</accession>
<proteinExistence type="predicted"/>
<evidence type="ECO:0000256" key="1">
    <source>
        <dbReference type="SAM" id="MobiDB-lite"/>
    </source>
</evidence>
<evidence type="ECO:0000313" key="3">
    <source>
        <dbReference type="Proteomes" id="UP000287651"/>
    </source>
</evidence>